<keyword evidence="3" id="KW-1185">Reference proteome</keyword>
<evidence type="ECO:0000256" key="1">
    <source>
        <dbReference type="ARBA" id="ARBA00022729"/>
    </source>
</evidence>
<protein>
    <recommendedName>
        <fullName evidence="4">RlpA-like protein double-psi beta-barrel domain-containing protein</fullName>
    </recommendedName>
</protein>
<dbReference type="PANTHER" id="PTHR31836:SF28">
    <property type="entry name" value="SRCR DOMAIN-CONTAINING PROTEIN-RELATED"/>
    <property type="match status" value="1"/>
</dbReference>
<dbReference type="PROSITE" id="PS51257">
    <property type="entry name" value="PROKAR_LIPOPROTEIN"/>
    <property type="match status" value="1"/>
</dbReference>
<name>A0A0D2MG56_HYPSF</name>
<dbReference type="PANTHER" id="PTHR31836">
    <property type="match status" value="1"/>
</dbReference>
<gene>
    <name evidence="2" type="ORF">HYPSUDRAFT_138870</name>
</gene>
<dbReference type="OrthoDB" id="623670at2759"/>
<dbReference type="EMBL" id="KN817548">
    <property type="protein sequence ID" value="KJA22598.1"/>
    <property type="molecule type" value="Genomic_DNA"/>
</dbReference>
<evidence type="ECO:0000313" key="3">
    <source>
        <dbReference type="Proteomes" id="UP000054270"/>
    </source>
</evidence>
<dbReference type="STRING" id="945553.A0A0D2MG56"/>
<evidence type="ECO:0000313" key="2">
    <source>
        <dbReference type="EMBL" id="KJA22598.1"/>
    </source>
</evidence>
<sequence>MNEESARSESGFLSGTQTGQATFFQPGLGACGIDNSATDLIAYVSTIVFDNVPGFTGTNTNPLCGLKATVTFEGKSIVVALTGACSSCQPGDLAMSPTAFSDLANLSLGRIDINWILNEPIPS</sequence>
<dbReference type="Proteomes" id="UP000054270">
    <property type="component" value="Unassembled WGS sequence"/>
</dbReference>
<organism evidence="2 3">
    <name type="scientific">Hypholoma sublateritium (strain FD-334 SS-4)</name>
    <dbReference type="NCBI Taxonomy" id="945553"/>
    <lineage>
        <taxon>Eukaryota</taxon>
        <taxon>Fungi</taxon>
        <taxon>Dikarya</taxon>
        <taxon>Basidiomycota</taxon>
        <taxon>Agaricomycotina</taxon>
        <taxon>Agaricomycetes</taxon>
        <taxon>Agaricomycetidae</taxon>
        <taxon>Agaricales</taxon>
        <taxon>Agaricineae</taxon>
        <taxon>Strophariaceae</taxon>
        <taxon>Hypholoma</taxon>
    </lineage>
</organism>
<accession>A0A0D2MG56</accession>
<dbReference type="AlphaFoldDB" id="A0A0D2MG56"/>
<keyword evidence="1" id="KW-0732">Signal</keyword>
<reference evidence="3" key="1">
    <citation type="submission" date="2014-04" db="EMBL/GenBank/DDBJ databases">
        <title>Evolutionary Origins and Diversification of the Mycorrhizal Mutualists.</title>
        <authorList>
            <consortium name="DOE Joint Genome Institute"/>
            <consortium name="Mycorrhizal Genomics Consortium"/>
            <person name="Kohler A."/>
            <person name="Kuo A."/>
            <person name="Nagy L.G."/>
            <person name="Floudas D."/>
            <person name="Copeland A."/>
            <person name="Barry K.W."/>
            <person name="Cichocki N."/>
            <person name="Veneault-Fourrey C."/>
            <person name="LaButti K."/>
            <person name="Lindquist E.A."/>
            <person name="Lipzen A."/>
            <person name="Lundell T."/>
            <person name="Morin E."/>
            <person name="Murat C."/>
            <person name="Riley R."/>
            <person name="Ohm R."/>
            <person name="Sun H."/>
            <person name="Tunlid A."/>
            <person name="Henrissat B."/>
            <person name="Grigoriev I.V."/>
            <person name="Hibbett D.S."/>
            <person name="Martin F."/>
        </authorList>
    </citation>
    <scope>NUCLEOTIDE SEQUENCE [LARGE SCALE GENOMIC DNA]</scope>
    <source>
        <strain evidence="3">FD-334 SS-4</strain>
    </source>
</reference>
<dbReference type="OMA" id="RIPITWE"/>
<evidence type="ECO:0008006" key="4">
    <source>
        <dbReference type="Google" id="ProtNLM"/>
    </source>
</evidence>
<dbReference type="SUPFAM" id="SSF50685">
    <property type="entry name" value="Barwin-like endoglucanases"/>
    <property type="match status" value="1"/>
</dbReference>
<dbReference type="CDD" id="cd22191">
    <property type="entry name" value="DPBB_RlpA_EXP_N-like"/>
    <property type="match status" value="1"/>
</dbReference>
<proteinExistence type="predicted"/>
<dbReference type="Gene3D" id="2.40.40.10">
    <property type="entry name" value="RlpA-like domain"/>
    <property type="match status" value="1"/>
</dbReference>
<dbReference type="InterPro" id="IPR036908">
    <property type="entry name" value="RlpA-like_sf"/>
</dbReference>
<dbReference type="InterPro" id="IPR051477">
    <property type="entry name" value="Expansin_CellWall"/>
</dbReference>